<reference evidence="9" key="1">
    <citation type="submission" date="2009-08" db="EMBL/GenBank/DDBJ databases">
        <title>Annotation of Salpingoeca rosetta.</title>
        <authorList>
            <consortium name="The Broad Institute Genome Sequencing Platform"/>
            <person name="Russ C."/>
            <person name="Cuomo C."/>
            <person name="Burger G."/>
            <person name="Gray M.W."/>
            <person name="Holland P.W.H."/>
            <person name="King N."/>
            <person name="Lang F.B.F."/>
            <person name="Roger A.J."/>
            <person name="Ruiz-Trillo I."/>
            <person name="Young S.K."/>
            <person name="Zeng Q."/>
            <person name="Gargeya S."/>
            <person name="Alvarado L."/>
            <person name="Berlin A."/>
            <person name="Chapman S.B."/>
            <person name="Chen Z."/>
            <person name="Freedman E."/>
            <person name="Gellesch M."/>
            <person name="Goldberg J."/>
            <person name="Griggs A."/>
            <person name="Gujja S."/>
            <person name="Heilman E."/>
            <person name="Heiman D."/>
            <person name="Howarth C."/>
            <person name="Mehta T."/>
            <person name="Neiman D."/>
            <person name="Pearson M."/>
            <person name="Roberts A."/>
            <person name="Saif S."/>
            <person name="Shea T."/>
            <person name="Shenoy N."/>
            <person name="Sisk P."/>
            <person name="Stolte C."/>
            <person name="Sykes S."/>
            <person name="White J."/>
            <person name="Yandava C."/>
            <person name="Haas B."/>
            <person name="Nusbaum C."/>
            <person name="Birren B."/>
        </authorList>
    </citation>
    <scope>NUCLEOTIDE SEQUENCE [LARGE SCALE GENOMIC DNA]</scope>
    <source>
        <strain evidence="9">ATCC 50818</strain>
    </source>
</reference>
<feature type="compositionally biased region" description="Basic and acidic residues" evidence="7">
    <location>
        <begin position="373"/>
        <end position="383"/>
    </location>
</feature>
<organism evidence="10">
    <name type="scientific">Salpingoeca rosetta (strain ATCC 50818 / BSB-021)</name>
    <dbReference type="NCBI Taxonomy" id="946362"/>
    <lineage>
        <taxon>Eukaryota</taxon>
        <taxon>Choanoflagellata</taxon>
        <taxon>Craspedida</taxon>
        <taxon>Salpingoecidae</taxon>
        <taxon>Salpingoeca</taxon>
    </lineage>
</organism>
<keyword evidence="3" id="KW-0288">FMN</keyword>
<evidence type="ECO:0000256" key="7">
    <source>
        <dbReference type="SAM" id="MobiDB-lite"/>
    </source>
</evidence>
<dbReference type="GO" id="GO:0005737">
    <property type="term" value="C:cytoplasm"/>
    <property type="evidence" value="ECO:0007669"/>
    <property type="project" value="TreeGrafter"/>
</dbReference>
<keyword evidence="10" id="KW-1185">Reference proteome</keyword>
<name>F2UB60_SALR5</name>
<dbReference type="EMBL" id="GL832967">
    <property type="protein sequence ID" value="EGD74073.1"/>
    <property type="molecule type" value="Genomic_DNA"/>
</dbReference>
<dbReference type="AlphaFoldDB" id="F2UB60"/>
<dbReference type="OMA" id="HIELRHY"/>
<dbReference type="PANTHER" id="PTHR45936">
    <property type="entry name" value="TRNA-DIHYDROURIDINE(20) SYNTHASE [NAD(P)+]-LIKE"/>
    <property type="match status" value="1"/>
</dbReference>
<evidence type="ECO:0000313" key="9">
    <source>
        <dbReference type="EMBL" id="EGD74073.1"/>
    </source>
</evidence>
<evidence type="ECO:0000256" key="2">
    <source>
        <dbReference type="ARBA" id="ARBA00022630"/>
    </source>
</evidence>
<dbReference type="PROSITE" id="PS50137">
    <property type="entry name" value="DS_RBD"/>
    <property type="match status" value="1"/>
</dbReference>
<dbReference type="Gene3D" id="3.30.160.20">
    <property type="match status" value="1"/>
</dbReference>
<dbReference type="InterPro" id="IPR035587">
    <property type="entry name" value="DUS-like_FMN-bd"/>
</dbReference>
<evidence type="ECO:0000259" key="8">
    <source>
        <dbReference type="PROSITE" id="PS50137"/>
    </source>
</evidence>
<dbReference type="PANTHER" id="PTHR45936:SF1">
    <property type="entry name" value="TRNA-DIHYDROURIDINE(20) SYNTHASE [NAD(P)+]-LIKE"/>
    <property type="match status" value="1"/>
</dbReference>
<evidence type="ECO:0000313" key="10">
    <source>
        <dbReference type="Proteomes" id="UP000007799"/>
    </source>
</evidence>
<keyword evidence="2" id="KW-0285">Flavoprotein</keyword>
<dbReference type="Pfam" id="PF01207">
    <property type="entry name" value="Dus"/>
    <property type="match status" value="1"/>
</dbReference>
<dbReference type="Gene3D" id="3.20.20.70">
    <property type="entry name" value="Aldolase class I"/>
    <property type="match status" value="1"/>
</dbReference>
<dbReference type="SUPFAM" id="SSF51395">
    <property type="entry name" value="FMN-linked oxidoreductases"/>
    <property type="match status" value="1"/>
</dbReference>
<dbReference type="eggNOG" id="KOG2334">
    <property type="taxonomic scope" value="Eukaryota"/>
</dbReference>
<gene>
    <name evidence="9" type="ORF">PTSG_05765</name>
</gene>
<protein>
    <submittedName>
        <fullName evidence="9">tRNA-dihydrouridine synthase</fullName>
    </submittedName>
</protein>
<keyword evidence="4" id="KW-0819">tRNA processing</keyword>
<feature type="domain" description="DRBM" evidence="8">
    <location>
        <begin position="423"/>
        <end position="484"/>
    </location>
</feature>
<dbReference type="InParanoid" id="F2UB60"/>
<dbReference type="InterPro" id="IPR052582">
    <property type="entry name" value="tRNA-DUS-like"/>
</dbReference>
<dbReference type="PROSITE" id="PS01136">
    <property type="entry name" value="UPF0034"/>
    <property type="match status" value="1"/>
</dbReference>
<proteinExistence type="predicted"/>
<feature type="compositionally biased region" description="Basic and acidic residues" evidence="7">
    <location>
        <begin position="392"/>
        <end position="402"/>
    </location>
</feature>
<dbReference type="SUPFAM" id="SSF54768">
    <property type="entry name" value="dsRNA-binding domain-like"/>
    <property type="match status" value="1"/>
</dbReference>
<evidence type="ECO:0000256" key="3">
    <source>
        <dbReference type="ARBA" id="ARBA00022643"/>
    </source>
</evidence>
<dbReference type="GO" id="GO:0050660">
    <property type="term" value="F:flavin adenine dinucleotide binding"/>
    <property type="evidence" value="ECO:0007669"/>
    <property type="project" value="InterPro"/>
</dbReference>
<dbReference type="GeneID" id="16074211"/>
<dbReference type="RefSeq" id="XP_004993635.1">
    <property type="nucleotide sequence ID" value="XM_004993578.1"/>
</dbReference>
<dbReference type="InterPro" id="IPR018517">
    <property type="entry name" value="tRNA_hU_synthase_CS"/>
</dbReference>
<evidence type="ECO:0000256" key="4">
    <source>
        <dbReference type="ARBA" id="ARBA00022694"/>
    </source>
</evidence>
<evidence type="ECO:0000256" key="5">
    <source>
        <dbReference type="ARBA" id="ARBA00023002"/>
    </source>
</evidence>
<dbReference type="InterPro" id="IPR014720">
    <property type="entry name" value="dsRBD_dom"/>
</dbReference>
<dbReference type="GO" id="GO:0003723">
    <property type="term" value="F:RNA binding"/>
    <property type="evidence" value="ECO:0007669"/>
    <property type="project" value="UniProtKB-UniRule"/>
</dbReference>
<dbReference type="KEGG" id="sre:PTSG_05765"/>
<sequence>MGDTESKTTQEAVAADNTEAKRMQYCGKMMLAPMVRMGTLPTRLLALRYGADLVYGEEIVDYKILRCSRVENPVLDTVDFVMPSGLVVFRTCKEEKDRVIFQMGTADPQRAVEVAKLVENDVAGIDVNMGCPKNFSIKGGMGAALLREPDLAYDIMAALTKAVKVPVTCKIRLLPTREATMSFMKRMQSTGIAAIGLHGRLREQRPREPVQLDAMTAAIGDMHIPVIANGGSLDFKNYSEAHAWMEKTGCDSLMIARAAQNNLSVFRKEGTLPQVDVAREYMLLALQYDNAVGNTKYCLQKLLSKCLTSDLGKQVHGAHTMRQLCAAFGLTSEYETTTRQQEEAAQRFGFTLTPSDDQIDEAKGTPIEALLKEEMDKDGKSDGDGDGECGDEGARKRPKIDPHDVTIIDNAKYFRRHFKRCKTPREHLSNYTTRYNLPAAEFETHQTKDRRFVCTCRVGDSVYAPRDPSSSKKEALQSAALAALIARGVVSFSCDFEARESTLRVLDSNLEPKTTQQSATA</sequence>
<evidence type="ECO:0000256" key="6">
    <source>
        <dbReference type="PROSITE-ProRule" id="PRU00266"/>
    </source>
</evidence>
<feature type="region of interest" description="Disordered" evidence="7">
    <location>
        <begin position="373"/>
        <end position="402"/>
    </location>
</feature>
<dbReference type="SMART" id="SM00358">
    <property type="entry name" value="DSRM"/>
    <property type="match status" value="1"/>
</dbReference>
<keyword evidence="6" id="KW-0694">RNA-binding</keyword>
<evidence type="ECO:0000256" key="1">
    <source>
        <dbReference type="ARBA" id="ARBA00001917"/>
    </source>
</evidence>
<dbReference type="Pfam" id="PF00035">
    <property type="entry name" value="dsrm"/>
    <property type="match status" value="1"/>
</dbReference>
<dbReference type="Proteomes" id="UP000007799">
    <property type="component" value="Unassembled WGS sequence"/>
</dbReference>
<dbReference type="CDD" id="cd02801">
    <property type="entry name" value="DUS_like_FMN"/>
    <property type="match status" value="1"/>
</dbReference>
<dbReference type="InterPro" id="IPR013785">
    <property type="entry name" value="Aldolase_TIM"/>
</dbReference>
<dbReference type="STRING" id="946362.F2UB60"/>
<dbReference type="OrthoDB" id="10262250at2759"/>
<dbReference type="FunCoup" id="F2UB60">
    <property type="interactions" value="937"/>
</dbReference>
<keyword evidence="5" id="KW-0560">Oxidoreductase</keyword>
<comment type="cofactor">
    <cofactor evidence="1">
        <name>FMN</name>
        <dbReference type="ChEBI" id="CHEBI:58210"/>
    </cofactor>
</comment>
<accession>F2UB60</accession>
<dbReference type="GO" id="GO:0017150">
    <property type="term" value="F:tRNA dihydrouridine synthase activity"/>
    <property type="evidence" value="ECO:0007669"/>
    <property type="project" value="InterPro"/>
</dbReference>